<dbReference type="EMBL" id="AP021874">
    <property type="protein sequence ID" value="BBO71489.1"/>
    <property type="molecule type" value="Genomic_DNA"/>
</dbReference>
<dbReference type="InterPro" id="IPR042099">
    <property type="entry name" value="ANL_N_sf"/>
</dbReference>
<dbReference type="Pfam" id="PF00501">
    <property type="entry name" value="AMP-binding"/>
    <property type="match status" value="1"/>
</dbReference>
<dbReference type="Pfam" id="PF13193">
    <property type="entry name" value="AMP-binding_C"/>
    <property type="match status" value="1"/>
</dbReference>
<dbReference type="KEGG" id="dalk:DSCA_54190"/>
<dbReference type="SUPFAM" id="SSF56801">
    <property type="entry name" value="Acetyl-CoA synthetase-like"/>
    <property type="match status" value="1"/>
</dbReference>
<dbReference type="InterPro" id="IPR025110">
    <property type="entry name" value="AMP-bd_C"/>
</dbReference>
<evidence type="ECO:0000259" key="4">
    <source>
        <dbReference type="Pfam" id="PF13193"/>
    </source>
</evidence>
<dbReference type="PANTHER" id="PTHR43201:SF5">
    <property type="entry name" value="MEDIUM-CHAIN ACYL-COA LIGASE ACSF2, MITOCHONDRIAL"/>
    <property type="match status" value="1"/>
</dbReference>
<feature type="domain" description="AMP-dependent synthetase/ligase" evidence="3">
    <location>
        <begin position="8"/>
        <end position="377"/>
    </location>
</feature>
<dbReference type="AlphaFoldDB" id="A0A5K7YTZ9"/>
<dbReference type="FunFam" id="3.30.300.30:FF:000008">
    <property type="entry name" value="2,3-dihydroxybenzoate-AMP ligase"/>
    <property type="match status" value="1"/>
</dbReference>
<dbReference type="GO" id="GO:0006631">
    <property type="term" value="P:fatty acid metabolic process"/>
    <property type="evidence" value="ECO:0007669"/>
    <property type="project" value="TreeGrafter"/>
</dbReference>
<dbReference type="Proteomes" id="UP000427906">
    <property type="component" value="Chromosome"/>
</dbReference>
<organism evidence="5 6">
    <name type="scientific">Desulfosarcina alkanivorans</name>
    <dbReference type="NCBI Taxonomy" id="571177"/>
    <lineage>
        <taxon>Bacteria</taxon>
        <taxon>Pseudomonadati</taxon>
        <taxon>Thermodesulfobacteriota</taxon>
        <taxon>Desulfobacteria</taxon>
        <taxon>Desulfobacterales</taxon>
        <taxon>Desulfosarcinaceae</taxon>
        <taxon>Desulfosarcina</taxon>
    </lineage>
</organism>
<dbReference type="PANTHER" id="PTHR43201">
    <property type="entry name" value="ACYL-COA SYNTHETASE"/>
    <property type="match status" value="1"/>
</dbReference>
<dbReference type="Gene3D" id="3.30.300.30">
    <property type="match status" value="1"/>
</dbReference>
<keyword evidence="6" id="KW-1185">Reference proteome</keyword>
<keyword evidence="2" id="KW-0436">Ligase</keyword>
<sequence length="520" mass="57944">MNLSMLLTKTARLFPDKPAFIHGDRQISYAQFADRVNRLASALQRLGLKQGENVVILQYNYPQTYESLFACFKSGLGAVPINFRLHPKEFAFIIDHSESRAVILSSEFNDAIMAVRDRIPGARHLITLDGAAGELHEYETLLDEADDEFTDVDVSPDDLAWLFYTSGTTGMPKGAMLTHRNLLAMSMSFYADIAPGFTPDDVILHAAPLSHGSGLYGLPNIGKGATSVILPSKSFEPELVFQTIEKYRVTNMFTAPTMIKMLVDHPAVDRYDLSSLRSLNYGGAPMLVEDLKKAIDKLGPCLVQLFGQGESPMTISYLPHWAHKTDGSPEEISRLGSAGFARTDVEVRIFDTEDNELPPGRIGEIVTRSDLVMKGYWKNPEISAATIKNGWLHTGDVGYLDDNGYLFIMDRSKDMIISGGENIYPREIEEVLVRHPAVREVSVIGVPDAKWGEAIKAVIALNPGKTASEQELIDFCRDNIASYKKPKSVDFVDELPKSNYGKILKRELRETYWQDSDRKV</sequence>
<evidence type="ECO:0000313" key="5">
    <source>
        <dbReference type="EMBL" id="BBO71489.1"/>
    </source>
</evidence>
<reference evidence="5 6" key="1">
    <citation type="submission" date="2019-11" db="EMBL/GenBank/DDBJ databases">
        <title>Comparative genomics of hydrocarbon-degrading Desulfosarcina strains.</title>
        <authorList>
            <person name="Watanabe M."/>
            <person name="Kojima H."/>
            <person name="Fukui M."/>
        </authorList>
    </citation>
    <scope>NUCLEOTIDE SEQUENCE [LARGE SCALE GENOMIC DNA]</scope>
    <source>
        <strain evidence="5 6">PL12</strain>
    </source>
</reference>
<evidence type="ECO:0000256" key="1">
    <source>
        <dbReference type="ARBA" id="ARBA00006432"/>
    </source>
</evidence>
<dbReference type="InterPro" id="IPR000873">
    <property type="entry name" value="AMP-dep_synth/lig_dom"/>
</dbReference>
<dbReference type="NCBIfam" id="NF004837">
    <property type="entry name" value="PRK06187.1"/>
    <property type="match status" value="1"/>
</dbReference>
<evidence type="ECO:0000256" key="2">
    <source>
        <dbReference type="ARBA" id="ARBA00022598"/>
    </source>
</evidence>
<feature type="domain" description="AMP-binding enzyme C-terminal" evidence="4">
    <location>
        <begin position="427"/>
        <end position="502"/>
    </location>
</feature>
<dbReference type="CDD" id="cd17631">
    <property type="entry name" value="FACL_FadD13-like"/>
    <property type="match status" value="1"/>
</dbReference>
<comment type="similarity">
    <text evidence="1">Belongs to the ATP-dependent AMP-binding enzyme family.</text>
</comment>
<protein>
    <submittedName>
        <fullName evidence="5">Acyl-CoA synthetase</fullName>
    </submittedName>
</protein>
<dbReference type="Gene3D" id="3.40.50.12780">
    <property type="entry name" value="N-terminal domain of ligase-like"/>
    <property type="match status" value="1"/>
</dbReference>
<gene>
    <name evidence="5" type="ORF">DSCA_54190</name>
</gene>
<dbReference type="RefSeq" id="WP_155319313.1">
    <property type="nucleotide sequence ID" value="NZ_AP021874.1"/>
</dbReference>
<dbReference type="InterPro" id="IPR020845">
    <property type="entry name" value="AMP-binding_CS"/>
</dbReference>
<dbReference type="GO" id="GO:0031956">
    <property type="term" value="F:medium-chain fatty acid-CoA ligase activity"/>
    <property type="evidence" value="ECO:0007669"/>
    <property type="project" value="TreeGrafter"/>
</dbReference>
<dbReference type="PROSITE" id="PS00455">
    <property type="entry name" value="AMP_BINDING"/>
    <property type="match status" value="1"/>
</dbReference>
<dbReference type="InterPro" id="IPR045851">
    <property type="entry name" value="AMP-bd_C_sf"/>
</dbReference>
<proteinExistence type="inferred from homology"/>
<evidence type="ECO:0000313" key="6">
    <source>
        <dbReference type="Proteomes" id="UP000427906"/>
    </source>
</evidence>
<accession>A0A5K7YTZ9</accession>
<dbReference type="OrthoDB" id="5483897at2"/>
<evidence type="ECO:0000259" key="3">
    <source>
        <dbReference type="Pfam" id="PF00501"/>
    </source>
</evidence>
<name>A0A5K7YTZ9_9BACT</name>